<evidence type="ECO:0000313" key="2">
    <source>
        <dbReference type="EMBL" id="KAA6310179.1"/>
    </source>
</evidence>
<evidence type="ECO:0000313" key="3">
    <source>
        <dbReference type="Proteomes" id="UP000324800"/>
    </source>
</evidence>
<gene>
    <name evidence="2" type="ORF">EZS28_056358</name>
</gene>
<name>A0A5J4PNS8_9EUKA</name>
<dbReference type="AlphaFoldDB" id="A0A5J4PNS8"/>
<dbReference type="EMBL" id="SNRW01049896">
    <property type="protein sequence ID" value="KAA6310179.1"/>
    <property type="molecule type" value="Genomic_DNA"/>
</dbReference>
<feature type="non-terminal residue" evidence="2">
    <location>
        <position position="163"/>
    </location>
</feature>
<feature type="signal peptide" evidence="1">
    <location>
        <begin position="1"/>
        <end position="19"/>
    </location>
</feature>
<organism evidence="2 3">
    <name type="scientific">Streblomastix strix</name>
    <dbReference type="NCBI Taxonomy" id="222440"/>
    <lineage>
        <taxon>Eukaryota</taxon>
        <taxon>Metamonada</taxon>
        <taxon>Preaxostyla</taxon>
        <taxon>Oxymonadida</taxon>
        <taxon>Streblomastigidae</taxon>
        <taxon>Streblomastix</taxon>
    </lineage>
</organism>
<dbReference type="Proteomes" id="UP000324800">
    <property type="component" value="Unassembled WGS sequence"/>
</dbReference>
<proteinExistence type="predicted"/>
<comment type="caution">
    <text evidence="2">The sequence shown here is derived from an EMBL/GenBank/DDBJ whole genome shotgun (WGS) entry which is preliminary data.</text>
</comment>
<protein>
    <submittedName>
        <fullName evidence="2">Uncharacterized protein</fullName>
    </submittedName>
</protein>
<feature type="chain" id="PRO_5023916935" evidence="1">
    <location>
        <begin position="20"/>
        <end position="163"/>
    </location>
</feature>
<reference evidence="2 3" key="1">
    <citation type="submission" date="2019-03" db="EMBL/GenBank/DDBJ databases">
        <title>Single cell metagenomics reveals metabolic interactions within the superorganism composed of flagellate Streblomastix strix and complex community of Bacteroidetes bacteria on its surface.</title>
        <authorList>
            <person name="Treitli S.C."/>
            <person name="Kolisko M."/>
            <person name="Husnik F."/>
            <person name="Keeling P."/>
            <person name="Hampl V."/>
        </authorList>
    </citation>
    <scope>NUCLEOTIDE SEQUENCE [LARGE SCALE GENOMIC DNA]</scope>
    <source>
        <strain evidence="2">ST1C</strain>
    </source>
</reference>
<keyword evidence="1" id="KW-0732">Signal</keyword>
<sequence>MGVVFFFVGLIILRPYMLDEQLYLDGNTGIGEYNSKPVHFGYCCCLGHEYREFRLDDVSEVEDLSFQKTVTRYTRNRSSYQQEVTITRVMFRFVDESTYLPEMQISKGEVKSIQRFVSAYKFRFTHNQDTHQIEIRNIQQDDYPDITQAYPTPSNASQVVPIP</sequence>
<accession>A0A5J4PNS8</accession>
<evidence type="ECO:0000256" key="1">
    <source>
        <dbReference type="SAM" id="SignalP"/>
    </source>
</evidence>